<reference evidence="2 3" key="1">
    <citation type="journal article" date="2016" name="Nat. Commun.">
        <title>Thousands of microbial genomes shed light on interconnected biogeochemical processes in an aquifer system.</title>
        <authorList>
            <person name="Anantharaman K."/>
            <person name="Brown C.T."/>
            <person name="Hug L.A."/>
            <person name="Sharon I."/>
            <person name="Castelle C.J."/>
            <person name="Probst A.J."/>
            <person name="Thomas B.C."/>
            <person name="Singh A."/>
            <person name="Wilkins M.J."/>
            <person name="Karaoz U."/>
            <person name="Brodie E.L."/>
            <person name="Williams K.H."/>
            <person name="Hubbard S.S."/>
            <person name="Banfield J.F."/>
        </authorList>
    </citation>
    <scope>NUCLEOTIDE SEQUENCE [LARGE SCALE GENOMIC DNA]</scope>
</reference>
<name>A0A1F7IJM8_9BACT</name>
<evidence type="ECO:0000313" key="2">
    <source>
        <dbReference type="EMBL" id="OGK43560.1"/>
    </source>
</evidence>
<proteinExistence type="predicted"/>
<dbReference type="EMBL" id="MGAI01000047">
    <property type="protein sequence ID" value="OGK43560.1"/>
    <property type="molecule type" value="Genomic_DNA"/>
</dbReference>
<comment type="caution">
    <text evidence="2">The sequence shown here is derived from an EMBL/GenBank/DDBJ whole genome shotgun (WGS) entry which is preliminary data.</text>
</comment>
<sequence length="205" mass="23858">MEEAKILQPSKSESDDFKHGELRQIVLSSLGLSILLGGTFLVTPNFPIVFASVAGLIKELTEKKPPRAKVRRVLKNLEKRELISLAEKNGEVYVSLKSGFTPIILKYSLKPLLEFKKRKKKWNGKWFMVFFDVPLKQNNKRNHLRNFLKYIGFYPYQQSVYIYPYECEKEIELVKKIVEGGKYLSYVIAEKIEDDKLVKTYFGLN</sequence>
<dbReference type="Gene3D" id="3.30.70.2650">
    <property type="match status" value="1"/>
</dbReference>
<dbReference type="SUPFAM" id="SSF143430">
    <property type="entry name" value="TTP0101/SSO1404-like"/>
    <property type="match status" value="1"/>
</dbReference>
<protein>
    <recommendedName>
        <fullName evidence="1">Transcriptional repressor PaaX-like central Cas2-like domain-containing protein</fullName>
    </recommendedName>
</protein>
<evidence type="ECO:0000259" key="1">
    <source>
        <dbReference type="Pfam" id="PF20803"/>
    </source>
</evidence>
<dbReference type="Pfam" id="PF20803">
    <property type="entry name" value="PaaX_M"/>
    <property type="match status" value="1"/>
</dbReference>
<evidence type="ECO:0000313" key="3">
    <source>
        <dbReference type="Proteomes" id="UP000178040"/>
    </source>
</evidence>
<dbReference type="Proteomes" id="UP000178040">
    <property type="component" value="Unassembled WGS sequence"/>
</dbReference>
<dbReference type="InterPro" id="IPR048846">
    <property type="entry name" value="PaaX-like_central"/>
</dbReference>
<accession>A0A1F7IJM8</accession>
<gene>
    <name evidence="2" type="ORF">A3B40_00050</name>
</gene>
<feature type="domain" description="Transcriptional repressor PaaX-like central Cas2-like" evidence="1">
    <location>
        <begin position="120"/>
        <end position="193"/>
    </location>
</feature>
<organism evidence="2 3">
    <name type="scientific">Candidatus Roizmanbacteria bacterium RIFCSPLOWO2_01_FULL_37_16</name>
    <dbReference type="NCBI Taxonomy" id="1802058"/>
    <lineage>
        <taxon>Bacteria</taxon>
        <taxon>Candidatus Roizmaniibacteriota</taxon>
    </lineage>
</organism>
<dbReference type="AlphaFoldDB" id="A0A1F7IJM8"/>